<dbReference type="EMBL" id="AZST01001497">
    <property type="protein sequence ID" value="KEP45789.1"/>
    <property type="molecule type" value="Genomic_DNA"/>
</dbReference>
<accession>A0A074RGB5</accession>
<protein>
    <submittedName>
        <fullName evidence="1">Uncharacterized protein</fullName>
    </submittedName>
</protein>
<gene>
    <name evidence="1" type="ORF">V565_241420</name>
</gene>
<name>A0A074RGB5_9AGAM</name>
<evidence type="ECO:0000313" key="2">
    <source>
        <dbReference type="Proteomes" id="UP000027456"/>
    </source>
</evidence>
<dbReference type="AlphaFoldDB" id="A0A074RGB5"/>
<dbReference type="HOGENOM" id="CLU_912610_0_0_1"/>
<reference evidence="1 2" key="1">
    <citation type="submission" date="2013-12" db="EMBL/GenBank/DDBJ databases">
        <authorList>
            <person name="Cubeta M."/>
            <person name="Pakala S."/>
            <person name="Fedorova N."/>
            <person name="Thomas E."/>
            <person name="Dean R."/>
            <person name="Jabaji S."/>
            <person name="Neate S."/>
            <person name="Toda T."/>
            <person name="Tavantzis S."/>
            <person name="Vilgalys R."/>
            <person name="Bharathan N."/>
            <person name="Pakala S."/>
            <person name="Losada L.S."/>
            <person name="Zafar N."/>
            <person name="Nierman W."/>
        </authorList>
    </citation>
    <scope>NUCLEOTIDE SEQUENCE [LARGE SCALE GENOMIC DNA]</scope>
    <source>
        <strain evidence="1 2">123E</strain>
    </source>
</reference>
<dbReference type="Proteomes" id="UP000027456">
    <property type="component" value="Unassembled WGS sequence"/>
</dbReference>
<organism evidence="1 2">
    <name type="scientific">Rhizoctonia solani 123E</name>
    <dbReference type="NCBI Taxonomy" id="1423351"/>
    <lineage>
        <taxon>Eukaryota</taxon>
        <taxon>Fungi</taxon>
        <taxon>Dikarya</taxon>
        <taxon>Basidiomycota</taxon>
        <taxon>Agaricomycotina</taxon>
        <taxon>Agaricomycetes</taxon>
        <taxon>Cantharellales</taxon>
        <taxon>Ceratobasidiaceae</taxon>
        <taxon>Rhizoctonia</taxon>
    </lineage>
</organism>
<proteinExistence type="predicted"/>
<evidence type="ECO:0000313" key="1">
    <source>
        <dbReference type="EMBL" id="KEP45789.1"/>
    </source>
</evidence>
<comment type="caution">
    <text evidence="1">The sequence shown here is derived from an EMBL/GenBank/DDBJ whole genome shotgun (WGS) entry which is preliminary data.</text>
</comment>
<sequence length="305" mass="33409">MPSGVMDMVRPGDLACNALRDPTVDTHALSVGHDMDLGRTSLCLSHVLLCAKLRAPFDDPSLAQPPHFASALCFPLYQYCPVPALIDVPLADPSCSQTPMAALIYVTHPVRACTPIPPPVSILPPGPDPASTRTHIHTPQSGLVPVHAYFLPQSTFSRPVQPCARAVDPHLYLLLWKLLDAGVQQTERTRARLWQDSNPSSAFVNYKMLLATFTVLNSTTRTNSNALLQQVTLISLLGQNESKGWVAGHTVFCMTPSSRLMQCPIAKMFIMIAREHIPSYRHSYFSQTDQSPVYLCTTSSPCSGF</sequence>
<keyword evidence="2" id="KW-1185">Reference proteome</keyword>